<dbReference type="InterPro" id="IPR050177">
    <property type="entry name" value="Lipid_A_modif_metabolic_enz"/>
</dbReference>
<dbReference type="InterPro" id="IPR001509">
    <property type="entry name" value="Epimerase_deHydtase"/>
</dbReference>
<dbReference type="PANTHER" id="PTHR43245">
    <property type="entry name" value="BIFUNCTIONAL POLYMYXIN RESISTANCE PROTEIN ARNA"/>
    <property type="match status" value="1"/>
</dbReference>
<gene>
    <name evidence="2" type="ORF">GCM10011594_16750</name>
</gene>
<reference evidence="2" key="1">
    <citation type="journal article" date="2014" name="Int. J. Syst. Evol. Microbiol.">
        <title>Complete genome sequence of Corynebacterium casei LMG S-19264T (=DSM 44701T), isolated from a smear-ripened cheese.</title>
        <authorList>
            <consortium name="US DOE Joint Genome Institute (JGI-PGF)"/>
            <person name="Walter F."/>
            <person name="Albersmeier A."/>
            <person name="Kalinowski J."/>
            <person name="Ruckert C."/>
        </authorList>
    </citation>
    <scope>NUCLEOTIDE SEQUENCE</scope>
    <source>
        <strain evidence="2">CGMCC 4.7308</strain>
    </source>
</reference>
<proteinExistence type="predicted"/>
<evidence type="ECO:0000313" key="3">
    <source>
        <dbReference type="Proteomes" id="UP000655208"/>
    </source>
</evidence>
<dbReference type="Proteomes" id="UP000655208">
    <property type="component" value="Unassembled WGS sequence"/>
</dbReference>
<dbReference type="InterPro" id="IPR036291">
    <property type="entry name" value="NAD(P)-bd_dom_sf"/>
</dbReference>
<dbReference type="RefSeq" id="WP_229674183.1">
    <property type="nucleotide sequence ID" value="NZ_BMNA01000003.1"/>
</dbReference>
<organism evidence="2 3">
    <name type="scientific">Nakamurella endophytica</name>
    <dbReference type="NCBI Taxonomy" id="1748367"/>
    <lineage>
        <taxon>Bacteria</taxon>
        <taxon>Bacillati</taxon>
        <taxon>Actinomycetota</taxon>
        <taxon>Actinomycetes</taxon>
        <taxon>Nakamurellales</taxon>
        <taxon>Nakamurellaceae</taxon>
        <taxon>Nakamurella</taxon>
    </lineage>
</organism>
<accession>A0A917SV17</accession>
<protein>
    <recommendedName>
        <fullName evidence="1">NAD-dependent epimerase/dehydratase domain-containing protein</fullName>
    </recommendedName>
</protein>
<evidence type="ECO:0000313" key="2">
    <source>
        <dbReference type="EMBL" id="GGL97559.1"/>
    </source>
</evidence>
<dbReference type="AlphaFoldDB" id="A0A917SV17"/>
<dbReference type="Gene3D" id="3.40.50.720">
    <property type="entry name" value="NAD(P)-binding Rossmann-like Domain"/>
    <property type="match status" value="1"/>
</dbReference>
<sequence>MRVLFLGGAGMIGSAVAAALCGRGDQLTVVTRAEPRRELPAGTELLRGDVHDATALGRLVGDRTFDCVVHWVGFTPDQVSTVADVVGTRTGQFVFVSTCSVFQRPSPTLPIRESSPRHQPRFDYARNKLACELLLEDRHRSTGLPLTILRPAHTYDRTTVPLLAGWTAVERMRSGRPVVVHGDGTSLWTLMHADDLARAALPILGNQQAVGESINVVPARSLTWDQIHQELALAAGVRDPLLVHRSSETIGRHWPAWDVVLADDFRHSLLFDTAVLRQFSPGVEPTITFSEGARQIVDWFDADDSRRATNPDLDAAFDRLAAA</sequence>
<evidence type="ECO:0000259" key="1">
    <source>
        <dbReference type="Pfam" id="PF01370"/>
    </source>
</evidence>
<reference evidence="2" key="2">
    <citation type="submission" date="2020-09" db="EMBL/GenBank/DDBJ databases">
        <authorList>
            <person name="Sun Q."/>
            <person name="Zhou Y."/>
        </authorList>
    </citation>
    <scope>NUCLEOTIDE SEQUENCE</scope>
    <source>
        <strain evidence="2">CGMCC 4.7308</strain>
    </source>
</reference>
<dbReference type="SUPFAM" id="SSF51735">
    <property type="entry name" value="NAD(P)-binding Rossmann-fold domains"/>
    <property type="match status" value="1"/>
</dbReference>
<dbReference type="EMBL" id="BMNA01000003">
    <property type="protein sequence ID" value="GGL97559.1"/>
    <property type="molecule type" value="Genomic_DNA"/>
</dbReference>
<feature type="domain" description="NAD-dependent epimerase/dehydratase" evidence="1">
    <location>
        <begin position="3"/>
        <end position="216"/>
    </location>
</feature>
<comment type="caution">
    <text evidence="2">The sequence shown here is derived from an EMBL/GenBank/DDBJ whole genome shotgun (WGS) entry which is preliminary data.</text>
</comment>
<keyword evidence="3" id="KW-1185">Reference proteome</keyword>
<dbReference type="Pfam" id="PF01370">
    <property type="entry name" value="Epimerase"/>
    <property type="match status" value="1"/>
</dbReference>
<name>A0A917SV17_9ACTN</name>